<protein>
    <submittedName>
        <fullName evidence="1">Indole-3-glycerol-phosphate synthase TrpC</fullName>
    </submittedName>
</protein>
<feature type="non-terminal residue" evidence="1">
    <location>
        <position position="39"/>
    </location>
</feature>
<proteinExistence type="predicted"/>
<gene>
    <name evidence="1" type="ORF">FC695_26430</name>
</gene>
<reference evidence="1 2" key="1">
    <citation type="journal article" date="2019" name="Environ. Microbiol.">
        <title>An active ?-lactamase is a part of an orchestrated cell wall stress resistance network of Bacillus subtilis and related rhizosphere species.</title>
        <authorList>
            <person name="Bucher T."/>
            <person name="Keren-Paz A."/>
            <person name="Hausser J."/>
            <person name="Olender T."/>
            <person name="Cytryn E."/>
            <person name="Kolodkin-Gal I."/>
        </authorList>
    </citation>
    <scope>NUCLEOTIDE SEQUENCE [LARGE SCALE GENOMIC DNA]</scope>
    <source>
        <strain evidence="1 2">I32</strain>
    </source>
</reference>
<sequence length="39" mass="4531">MGTILDKIVEQKKKEVAELYEIYTPVKTKRKTHSLVEAL</sequence>
<dbReference type="Proteomes" id="UP000308444">
    <property type="component" value="Unassembled WGS sequence"/>
</dbReference>
<evidence type="ECO:0000313" key="2">
    <source>
        <dbReference type="Proteomes" id="UP000308444"/>
    </source>
</evidence>
<dbReference type="AlphaFoldDB" id="A0A9X9A5S8"/>
<dbReference type="EMBL" id="SZOH01002220">
    <property type="protein sequence ID" value="TKI96150.1"/>
    <property type="molecule type" value="Genomic_DNA"/>
</dbReference>
<comment type="caution">
    <text evidence="1">The sequence shown here is derived from an EMBL/GenBank/DDBJ whole genome shotgun (WGS) entry which is preliminary data.</text>
</comment>
<evidence type="ECO:0000313" key="1">
    <source>
        <dbReference type="EMBL" id="TKI96150.1"/>
    </source>
</evidence>
<name>A0A9X9A5S8_BACCE</name>
<accession>A0A9X9A5S8</accession>
<organism evidence="1 2">
    <name type="scientific">Bacillus cereus</name>
    <dbReference type="NCBI Taxonomy" id="1396"/>
    <lineage>
        <taxon>Bacteria</taxon>
        <taxon>Bacillati</taxon>
        <taxon>Bacillota</taxon>
        <taxon>Bacilli</taxon>
        <taxon>Bacillales</taxon>
        <taxon>Bacillaceae</taxon>
        <taxon>Bacillus</taxon>
        <taxon>Bacillus cereus group</taxon>
    </lineage>
</organism>